<reference evidence="1" key="1">
    <citation type="submission" date="2022-07" db="EMBL/GenBank/DDBJ databases">
        <title>Phylogenomic reconstructions and comparative analyses of Kickxellomycotina fungi.</title>
        <authorList>
            <person name="Reynolds N.K."/>
            <person name="Stajich J.E."/>
            <person name="Barry K."/>
            <person name="Grigoriev I.V."/>
            <person name="Crous P."/>
            <person name="Smith M.E."/>
        </authorList>
    </citation>
    <scope>NUCLEOTIDE SEQUENCE</scope>
    <source>
        <strain evidence="1">CBS 109366</strain>
    </source>
</reference>
<dbReference type="EMBL" id="JANBUJ010002169">
    <property type="protein sequence ID" value="KAJ2764954.1"/>
    <property type="molecule type" value="Genomic_DNA"/>
</dbReference>
<comment type="caution">
    <text evidence="1">The sequence shown here is derived from an EMBL/GenBank/DDBJ whole genome shotgun (WGS) entry which is preliminary data.</text>
</comment>
<gene>
    <name evidence="1" type="ORF">IWQ57_004974</name>
</gene>
<organism evidence="1 2">
    <name type="scientific">Coemansia nantahalensis</name>
    <dbReference type="NCBI Taxonomy" id="2789366"/>
    <lineage>
        <taxon>Eukaryota</taxon>
        <taxon>Fungi</taxon>
        <taxon>Fungi incertae sedis</taxon>
        <taxon>Zoopagomycota</taxon>
        <taxon>Kickxellomycotina</taxon>
        <taxon>Kickxellomycetes</taxon>
        <taxon>Kickxellales</taxon>
        <taxon>Kickxellaceae</taxon>
        <taxon>Coemansia</taxon>
    </lineage>
</organism>
<feature type="non-terminal residue" evidence="1">
    <location>
        <position position="1"/>
    </location>
</feature>
<dbReference type="Proteomes" id="UP001140234">
    <property type="component" value="Unassembled WGS sequence"/>
</dbReference>
<keyword evidence="2" id="KW-1185">Reference proteome</keyword>
<evidence type="ECO:0000313" key="2">
    <source>
        <dbReference type="Proteomes" id="UP001140234"/>
    </source>
</evidence>
<protein>
    <submittedName>
        <fullName evidence="1">Uncharacterized protein</fullName>
    </submittedName>
</protein>
<evidence type="ECO:0000313" key="1">
    <source>
        <dbReference type="EMBL" id="KAJ2764954.1"/>
    </source>
</evidence>
<proteinExistence type="predicted"/>
<accession>A0ACC1JPW5</accession>
<name>A0ACC1JPW5_9FUNG</name>
<sequence length="97" mass="10354">LASTTGSFHSAPAVPEEAVSPGVSVEEMSKADFLTSLGTEHQLLVAFYAPDDAQSASVLSELGAFACRAAAHYPNLRLHRVNHKANPYLTARMLLTE</sequence>